<dbReference type="Proteomes" id="UP000295221">
    <property type="component" value="Unassembled WGS sequence"/>
</dbReference>
<reference evidence="2 3" key="1">
    <citation type="submission" date="2019-03" db="EMBL/GenBank/DDBJ databases">
        <title>Genomic Encyclopedia of Type Strains, Phase IV (KMG-IV): sequencing the most valuable type-strain genomes for metagenomic binning, comparative biology and taxonomic classification.</title>
        <authorList>
            <person name="Goeker M."/>
        </authorList>
    </citation>
    <scope>NUCLEOTIDE SEQUENCE [LARGE SCALE GENOMIC DNA]</scope>
    <source>
        <strain evidence="2 3">DSM 24179</strain>
    </source>
</reference>
<gene>
    <name evidence="2" type="ORF">EV194_10349</name>
</gene>
<dbReference type="RefSeq" id="WP_132432940.1">
    <property type="nucleotide sequence ID" value="NZ_SLWK01000003.1"/>
</dbReference>
<evidence type="ECO:0000313" key="2">
    <source>
        <dbReference type="EMBL" id="TCO09138.1"/>
    </source>
</evidence>
<sequence>MRKEVGIWLDTNKAVLVSLMDGNNESVQVLESEVESRTRFPGEKKNSRMGSLLTNADDNKVTNRKKQQKHHYYQEIMKHVGSEVNALYLFGPSKAKIELEKELKENAHFSHTDINVESADKMTEKQMIARVRNYFETQKNGKHDKVVH</sequence>
<comment type="caution">
    <text evidence="2">The sequence shown here is derived from an EMBL/GenBank/DDBJ whole genome shotgun (WGS) entry which is preliminary data.</text>
</comment>
<dbReference type="AlphaFoldDB" id="A0A4R2GLE7"/>
<dbReference type="EMBL" id="SLWK01000003">
    <property type="protein sequence ID" value="TCO09138.1"/>
    <property type="molecule type" value="Genomic_DNA"/>
</dbReference>
<evidence type="ECO:0008006" key="4">
    <source>
        <dbReference type="Google" id="ProtNLM"/>
    </source>
</evidence>
<feature type="region of interest" description="Disordered" evidence="1">
    <location>
        <begin position="38"/>
        <end position="65"/>
    </location>
</feature>
<proteinExistence type="predicted"/>
<dbReference type="SUPFAM" id="SSF53137">
    <property type="entry name" value="Translational machinery components"/>
    <property type="match status" value="1"/>
</dbReference>
<protein>
    <recommendedName>
        <fullName evidence="4">Protein required for attachment to host cells</fullName>
    </recommendedName>
</protein>
<keyword evidence="3" id="KW-1185">Reference proteome</keyword>
<accession>A0A4R2GLE7</accession>
<dbReference type="OrthoDB" id="594984at2"/>
<evidence type="ECO:0000256" key="1">
    <source>
        <dbReference type="SAM" id="MobiDB-lite"/>
    </source>
</evidence>
<evidence type="ECO:0000313" key="3">
    <source>
        <dbReference type="Proteomes" id="UP000295221"/>
    </source>
</evidence>
<name>A0A4R2GLE7_9BACT</name>
<organism evidence="2 3">
    <name type="scientific">Natronoflexus pectinivorans</name>
    <dbReference type="NCBI Taxonomy" id="682526"/>
    <lineage>
        <taxon>Bacteria</taxon>
        <taxon>Pseudomonadati</taxon>
        <taxon>Bacteroidota</taxon>
        <taxon>Bacteroidia</taxon>
        <taxon>Marinilabiliales</taxon>
        <taxon>Marinilabiliaceae</taxon>
        <taxon>Natronoflexus</taxon>
    </lineage>
</organism>